<dbReference type="AlphaFoldDB" id="S3DGL7"/>
<keyword evidence="5" id="KW-1185">Reference proteome</keyword>
<dbReference type="Pfam" id="PF20009">
    <property type="entry name" value="GEVED"/>
    <property type="match status" value="1"/>
</dbReference>
<dbReference type="Pfam" id="PF16130">
    <property type="entry name" value="DUF4842"/>
    <property type="match status" value="1"/>
</dbReference>
<protein>
    <submittedName>
        <fullName evidence="4">Uncharacterized protein</fullName>
    </submittedName>
</protein>
<dbReference type="InterPro" id="IPR032295">
    <property type="entry name" value="DUF4842"/>
</dbReference>
<dbReference type="SUPFAM" id="SSF75011">
    <property type="entry name" value="3-carboxy-cis,cis-mucoante lactonizing enzyme"/>
    <property type="match status" value="1"/>
</dbReference>
<evidence type="ECO:0000313" key="5">
    <source>
        <dbReference type="Proteomes" id="UP000053688"/>
    </source>
</evidence>
<proteinExistence type="predicted"/>
<feature type="domain" description="DUF4842" evidence="1">
    <location>
        <begin position="472"/>
        <end position="689"/>
    </location>
</feature>
<dbReference type="STRING" id="28176.CF66_2387"/>
<gene>
    <name evidence="4" type="ORF">O1U_0056</name>
</gene>
<feature type="domain" description="DUF6923" evidence="3">
    <location>
        <begin position="33"/>
        <end position="255"/>
    </location>
</feature>
<dbReference type="PATRIC" id="fig|1236703.3.peg.41"/>
<dbReference type="NCBIfam" id="TIGR04456">
    <property type="entry name" value="LruC_dom"/>
    <property type="match status" value="1"/>
</dbReference>
<evidence type="ECO:0000259" key="3">
    <source>
        <dbReference type="Pfam" id="PF21959"/>
    </source>
</evidence>
<reference evidence="4 5" key="1">
    <citation type="journal article" date="2014" name="Environ. Microbiol.">
        <title>Genomic signatures of obligate host dependence in the luminous bacterial symbiont of a vertebrate.</title>
        <authorList>
            <person name="Hendry T.A."/>
            <person name="de Wet J.R."/>
            <person name="Dunlap P.V."/>
        </authorList>
    </citation>
    <scope>NUCLEOTIDE SEQUENCE [LARGE SCALE GENOMIC DNA]</scope>
    <source>
        <strain evidence="4 5">Akat1</strain>
    </source>
</reference>
<feature type="domain" description="GEVED" evidence="2">
    <location>
        <begin position="346"/>
        <end position="420"/>
    </location>
</feature>
<evidence type="ECO:0000259" key="2">
    <source>
        <dbReference type="Pfam" id="PF20009"/>
    </source>
</evidence>
<dbReference type="Pfam" id="PF21959">
    <property type="entry name" value="DUF6923"/>
    <property type="match status" value="1"/>
</dbReference>
<dbReference type="InterPro" id="IPR045474">
    <property type="entry name" value="GEVED"/>
</dbReference>
<dbReference type="eggNOG" id="COG3391">
    <property type="taxonomic scope" value="Bacteria"/>
</dbReference>
<comment type="caution">
    <text evidence="4">The sequence shown here is derived from an EMBL/GenBank/DDBJ whole genome shotgun (WGS) entry which is preliminary data.</text>
</comment>
<name>S3DGL7_9GAMM</name>
<sequence>MYRSILFIIIILFANDIFSSPFDTCASEAYLFQGDPVQVYGVNLATGKTNVLETNTGVNANINAIGFNYQDRYIYGYDTMNLRVVRLGKNFQVEALTVIGLPSHIFYVGDVYNHTLYLYHQNKGLFQIKLDPLDENPMATLVLEKITSVATIALTDFAFHPVNGKLYGVDNNTGGLYQLDTQTGGENYIGNIGVTGTFGAGYFDSNGNYYISRNSDGNIFRINLSDYDNLNNESIQAEIFSYGPYSSQNDGARCANAPIVKSNSNIDFGDAPNSYSTLLDSNGPRHGISSSFYLGSIPPDGEKDGLLTPLDDNKLNQKDEDGIIFITAIEPGMDTLVSIQASRSGYLSAWLDWNQDGDFQDLEEKIFSDLQLVSGSNILRLPVPNHANIGSTWSRFRFSDQTNIDFFGGAQKGEVEDHQILITENGIAVRYYPNESGYITVAFEDNWPHKADYDMNDLVVRYRVTESLKNKKINHIIIQGYLAAYGAGYHNGFGIRLSGLNRTDIDNSLTSMKHNGIIQASNGLETISNEAIFIISNDMSQLIPKQCEYFRTQQNCQELINFSFELNIFTKEDSDTSTLIDMPYDPFIFATPNRYHGEEITFQPGRKWEVHLADQAPTEQFDWLNLFTVGLDSSNPNENRYFKTTGNLPWALMVTNEWKWPQERVDLITAYPDFARYAESAGQEKQNWHLEINAIADKIYNQEN</sequence>
<dbReference type="RefSeq" id="WP_016503400.1">
    <property type="nucleotide sequence ID" value="NZ_AMSD01000001.1"/>
</dbReference>
<accession>S3DGL7</accession>
<dbReference type="InterPro" id="IPR031025">
    <property type="entry name" value="LruC_dom"/>
</dbReference>
<dbReference type="InterPro" id="IPR054215">
    <property type="entry name" value="DUF6923"/>
</dbReference>
<evidence type="ECO:0000259" key="1">
    <source>
        <dbReference type="Pfam" id="PF16130"/>
    </source>
</evidence>
<dbReference type="Proteomes" id="UP000053688">
    <property type="component" value="Unassembled WGS sequence"/>
</dbReference>
<evidence type="ECO:0000313" key="4">
    <source>
        <dbReference type="EMBL" id="EPE37602.1"/>
    </source>
</evidence>
<organism evidence="4 5">
    <name type="scientific">Candidatus Photodesmus katoptron Akat1</name>
    <dbReference type="NCBI Taxonomy" id="1236703"/>
    <lineage>
        <taxon>Bacteria</taxon>
        <taxon>Pseudomonadati</taxon>
        <taxon>Pseudomonadota</taxon>
        <taxon>Gammaproteobacteria</taxon>
        <taxon>Vibrionales</taxon>
        <taxon>Vibrionaceae</taxon>
        <taxon>Candidatus Photodesmus</taxon>
    </lineage>
</organism>
<dbReference type="EMBL" id="AMSD01000001">
    <property type="protein sequence ID" value="EPE37602.1"/>
    <property type="molecule type" value="Genomic_DNA"/>
</dbReference>